<dbReference type="Proteomes" id="UP001596956">
    <property type="component" value="Unassembled WGS sequence"/>
</dbReference>
<evidence type="ECO:0000313" key="2">
    <source>
        <dbReference type="EMBL" id="MFD0801666.1"/>
    </source>
</evidence>
<dbReference type="InterPro" id="IPR000182">
    <property type="entry name" value="GNAT_dom"/>
</dbReference>
<gene>
    <name evidence="2" type="ORF">ACFQZU_10100</name>
</gene>
<comment type="caution">
    <text evidence="2">The sequence shown here is derived from an EMBL/GenBank/DDBJ whole genome shotgun (WGS) entry which is preliminary data.</text>
</comment>
<dbReference type="EMBL" id="JBHTHR010000267">
    <property type="protein sequence ID" value="MFD0801666.1"/>
    <property type="molecule type" value="Genomic_DNA"/>
</dbReference>
<evidence type="ECO:0000313" key="3">
    <source>
        <dbReference type="Proteomes" id="UP001596956"/>
    </source>
</evidence>
<organism evidence="2 3">
    <name type="scientific">Streptomonospora algeriensis</name>
    <dbReference type="NCBI Taxonomy" id="995084"/>
    <lineage>
        <taxon>Bacteria</taxon>
        <taxon>Bacillati</taxon>
        <taxon>Actinomycetota</taxon>
        <taxon>Actinomycetes</taxon>
        <taxon>Streptosporangiales</taxon>
        <taxon>Nocardiopsidaceae</taxon>
        <taxon>Streptomonospora</taxon>
    </lineage>
</organism>
<reference evidence="3" key="1">
    <citation type="journal article" date="2019" name="Int. J. Syst. Evol. Microbiol.">
        <title>The Global Catalogue of Microorganisms (GCM) 10K type strain sequencing project: providing services to taxonomists for standard genome sequencing and annotation.</title>
        <authorList>
            <consortium name="The Broad Institute Genomics Platform"/>
            <consortium name="The Broad Institute Genome Sequencing Center for Infectious Disease"/>
            <person name="Wu L."/>
            <person name="Ma J."/>
        </authorList>
    </citation>
    <scope>NUCLEOTIDE SEQUENCE [LARGE SCALE GENOMIC DNA]</scope>
    <source>
        <strain evidence="3">CCUG 63369</strain>
    </source>
</reference>
<dbReference type="GO" id="GO:0016746">
    <property type="term" value="F:acyltransferase activity"/>
    <property type="evidence" value="ECO:0007669"/>
    <property type="project" value="UniProtKB-KW"/>
</dbReference>
<evidence type="ECO:0000259" key="1">
    <source>
        <dbReference type="PROSITE" id="PS51186"/>
    </source>
</evidence>
<keyword evidence="3" id="KW-1185">Reference proteome</keyword>
<proteinExistence type="predicted"/>
<keyword evidence="2" id="KW-0808">Transferase</keyword>
<name>A0ABW3BFM9_9ACTN</name>
<dbReference type="PROSITE" id="PS51186">
    <property type="entry name" value="GNAT"/>
    <property type="match status" value="1"/>
</dbReference>
<feature type="domain" description="N-acetyltransferase" evidence="1">
    <location>
        <begin position="1"/>
        <end position="69"/>
    </location>
</feature>
<dbReference type="Pfam" id="PF13673">
    <property type="entry name" value="Acetyltransf_10"/>
    <property type="match status" value="1"/>
</dbReference>
<feature type="non-terminal residue" evidence="2">
    <location>
        <position position="1"/>
    </location>
</feature>
<keyword evidence="2" id="KW-0012">Acyltransferase</keyword>
<dbReference type="EC" id="2.3.1.-" evidence="2"/>
<dbReference type="InterPro" id="IPR016181">
    <property type="entry name" value="Acyl_CoA_acyltransferase"/>
</dbReference>
<dbReference type="SUPFAM" id="SSF55729">
    <property type="entry name" value="Acyl-CoA N-acyltransferases (Nat)"/>
    <property type="match status" value="1"/>
</dbReference>
<protein>
    <submittedName>
        <fullName evidence="2">GNAT family N-acetyltransferase</fullName>
        <ecNumber evidence="2">2.3.1.-</ecNumber>
    </submittedName>
</protein>
<accession>A0ABW3BFM9</accession>
<sequence>RGRGIARALMRALEERLARAHPDAAAFAAVTGQQNEAELRLYRRLGYAETHRERMSDHLALVHMRKAVPGREPRPADV</sequence>
<dbReference type="Gene3D" id="3.40.630.30">
    <property type="match status" value="1"/>
</dbReference>